<dbReference type="EMBL" id="CAXAMM010000159">
    <property type="protein sequence ID" value="CAK8986242.1"/>
    <property type="molecule type" value="Genomic_DNA"/>
</dbReference>
<comment type="caution">
    <text evidence="1">The sequence shown here is derived from an EMBL/GenBank/DDBJ whole genome shotgun (WGS) entry which is preliminary data.</text>
</comment>
<evidence type="ECO:0000313" key="2">
    <source>
        <dbReference type="Proteomes" id="UP001642464"/>
    </source>
</evidence>
<dbReference type="InterPro" id="IPR027417">
    <property type="entry name" value="P-loop_NTPase"/>
</dbReference>
<keyword evidence="2" id="KW-1185">Reference proteome</keyword>
<protein>
    <submittedName>
        <fullName evidence="1">Uncharacterized protein</fullName>
    </submittedName>
</protein>
<organism evidence="1 2">
    <name type="scientific">Durusdinium trenchii</name>
    <dbReference type="NCBI Taxonomy" id="1381693"/>
    <lineage>
        <taxon>Eukaryota</taxon>
        <taxon>Sar</taxon>
        <taxon>Alveolata</taxon>
        <taxon>Dinophyceae</taxon>
        <taxon>Suessiales</taxon>
        <taxon>Symbiodiniaceae</taxon>
        <taxon>Durusdinium</taxon>
    </lineage>
</organism>
<proteinExistence type="predicted"/>
<sequence length="424" mass="46973">MEQSHAALLAIERLYHGRKTDSKSSKQPDTPNWNMCSLALECGVRLKEPKGQVVVAVIGDALSGKSSFLNACAEELVFPRRPVQAPKAFELKAAVHWAQWAVSEDVEEGEWPGLLVRLIQRFPSLEPKKAVKVCRVAGSRLKGLQLIEVRAPSDVTENDLDIVKILLSQVDIVVCLLDSQAKQPASDDLLTLLSSVLASEEPPVLHFLLAKADLVARESDRIRLIAKASRLLQERLGRGFEILPAASDLNSLLDIIEDCMPKWDAGRMRTWQLSQDLICQRMKAGMRDLQLDLEALKSAVASQRRDPQATSNHLMWCGAAFVIVTGIVPFVLDEEQDASLVPIFMAATLVLAFICLLGAVFFSRGVSKPKGETDLSEQERFLSLLEKQVEVWNAHEGNSSETREDQGEQMQAQFGDGRTRTNRS</sequence>
<evidence type="ECO:0000313" key="1">
    <source>
        <dbReference type="EMBL" id="CAK8986242.1"/>
    </source>
</evidence>
<dbReference type="SUPFAM" id="SSF52540">
    <property type="entry name" value="P-loop containing nucleoside triphosphate hydrolases"/>
    <property type="match status" value="1"/>
</dbReference>
<gene>
    <name evidence="1" type="ORF">SCF082_LOCUS468</name>
</gene>
<name>A0ABP0H840_9DINO</name>
<reference evidence="1 2" key="1">
    <citation type="submission" date="2024-02" db="EMBL/GenBank/DDBJ databases">
        <authorList>
            <person name="Chen Y."/>
            <person name="Shah S."/>
            <person name="Dougan E. K."/>
            <person name="Thang M."/>
            <person name="Chan C."/>
        </authorList>
    </citation>
    <scope>NUCLEOTIDE SEQUENCE [LARGE SCALE GENOMIC DNA]</scope>
</reference>
<dbReference type="Proteomes" id="UP001642464">
    <property type="component" value="Unassembled WGS sequence"/>
</dbReference>
<accession>A0ABP0H840</accession>
<dbReference type="Gene3D" id="3.40.50.300">
    <property type="entry name" value="P-loop containing nucleotide triphosphate hydrolases"/>
    <property type="match status" value="1"/>
</dbReference>